<organism evidence="9 10">
    <name type="scientific">Marinicauda algicola</name>
    <dbReference type="NCBI Taxonomy" id="2029849"/>
    <lineage>
        <taxon>Bacteria</taxon>
        <taxon>Pseudomonadati</taxon>
        <taxon>Pseudomonadota</taxon>
        <taxon>Alphaproteobacteria</taxon>
        <taxon>Maricaulales</taxon>
        <taxon>Maricaulaceae</taxon>
        <taxon>Marinicauda</taxon>
    </lineage>
</organism>
<dbReference type="GO" id="GO:0005886">
    <property type="term" value="C:plasma membrane"/>
    <property type="evidence" value="ECO:0007669"/>
    <property type="project" value="TreeGrafter"/>
</dbReference>
<feature type="transmembrane region" description="Helical" evidence="7">
    <location>
        <begin position="558"/>
        <end position="576"/>
    </location>
</feature>
<dbReference type="Pfam" id="PF02080">
    <property type="entry name" value="TrkA_C"/>
    <property type="match status" value="1"/>
</dbReference>
<feature type="transmembrane region" description="Helical" evidence="7">
    <location>
        <begin position="32"/>
        <end position="48"/>
    </location>
</feature>
<feature type="transmembrane region" description="Helical" evidence="7">
    <location>
        <begin position="596"/>
        <end position="616"/>
    </location>
</feature>
<dbReference type="RefSeq" id="WP_135996549.1">
    <property type="nucleotide sequence ID" value="NZ_CP071057.1"/>
</dbReference>
<evidence type="ECO:0000259" key="8">
    <source>
        <dbReference type="PROSITE" id="PS51202"/>
    </source>
</evidence>
<keyword evidence="10" id="KW-1185">Reference proteome</keyword>
<dbReference type="EMBL" id="SRXW01000004">
    <property type="protein sequence ID" value="TGY87759.1"/>
    <property type="molecule type" value="Genomic_DNA"/>
</dbReference>
<gene>
    <name evidence="9" type="ORF">E5163_12575</name>
</gene>
<keyword evidence="5 7" id="KW-1133">Transmembrane helix</keyword>
<dbReference type="SUPFAM" id="SSF116726">
    <property type="entry name" value="TrkA C-terminal domain-like"/>
    <property type="match status" value="2"/>
</dbReference>
<dbReference type="PROSITE" id="PS51202">
    <property type="entry name" value="RCK_C"/>
    <property type="match status" value="2"/>
</dbReference>
<comment type="caution">
    <text evidence="9">The sequence shown here is derived from an EMBL/GenBank/DDBJ whole genome shotgun (WGS) entry which is preliminary data.</text>
</comment>
<dbReference type="Gene3D" id="3.30.70.1450">
    <property type="entry name" value="Regulator of K+ conductance, C-terminal domain"/>
    <property type="match status" value="2"/>
</dbReference>
<keyword evidence="2" id="KW-0813">Transport</keyword>
<feature type="transmembrane region" description="Helical" evidence="7">
    <location>
        <begin position="428"/>
        <end position="461"/>
    </location>
</feature>
<feature type="domain" description="RCK C-terminal" evidence="8">
    <location>
        <begin position="213"/>
        <end position="296"/>
    </location>
</feature>
<feature type="transmembrane region" description="Helical" evidence="7">
    <location>
        <begin position="6"/>
        <end position="25"/>
    </location>
</feature>
<name>A0A4V3RXU9_9PROT</name>
<protein>
    <submittedName>
        <fullName evidence="9">SLC13 family permease</fullName>
    </submittedName>
</protein>
<keyword evidence="3 7" id="KW-0812">Transmembrane</keyword>
<dbReference type="InterPro" id="IPR004680">
    <property type="entry name" value="Cit_transptr-like_dom"/>
</dbReference>
<dbReference type="InterPro" id="IPR051679">
    <property type="entry name" value="DASS-Related_Transporters"/>
</dbReference>
<dbReference type="PROSITE" id="PS01271">
    <property type="entry name" value="NA_SULFATE"/>
    <property type="match status" value="1"/>
</dbReference>
<dbReference type="GO" id="GO:0006813">
    <property type="term" value="P:potassium ion transport"/>
    <property type="evidence" value="ECO:0007669"/>
    <property type="project" value="InterPro"/>
</dbReference>
<feature type="transmembrane region" description="Helical" evidence="7">
    <location>
        <begin position="473"/>
        <end position="491"/>
    </location>
</feature>
<dbReference type="InterPro" id="IPR006037">
    <property type="entry name" value="RCK_C"/>
</dbReference>
<feature type="domain" description="RCK C-terminal" evidence="8">
    <location>
        <begin position="326"/>
        <end position="410"/>
    </location>
</feature>
<keyword evidence="4" id="KW-0677">Repeat</keyword>
<feature type="transmembrane region" description="Helical" evidence="7">
    <location>
        <begin position="503"/>
        <end position="523"/>
    </location>
</feature>
<accession>A0A4V3RXU9</accession>
<dbReference type="InterPro" id="IPR036721">
    <property type="entry name" value="RCK_C_sf"/>
</dbReference>
<sequence>MDTTALTLEAAFVLAVVAVVFLAFYRQWASPDVIALAGAMACVVAGVLDSEDMLRVFSNSGPITVGAMFILTAALQRTGVIGQIAGFARRMAVDSSWVNMLGLMVGVMVLSAFVNNTPVVLMLIPVVISMASDQGEAPSRFLIPLSYASIFGGATTIIGTSTNLLVNGVAIEEGLAAFNMFELFVPGVIMGLAGIAYMMLIGRRLLPERRSASEEIEEEPELSFLTELVVTRTSDLIGEPLSGIAGQDDVEIVDLIRGGQSLTRSERRTAELEAGDRIILRAPPADAVHFRRAARPEIAEEAEEELEAAVASGDGEENITDRLAKAGIETVVEEEAVIRQGVIGPGSRFEDRRVGSLNLRRLYDVRILGVRRPDEEIGEEFENLRLQVGDTLLLEGPADGMRTLFDRGDIVSLSQPVLQRERREKAPIAIAAVAGFIAVATIGLLPIAMAALVAAVAVLALGCVRPGEAYRSVDWRILFLIFGMLGIGRAMQASGAAEFIVHNMAALVAGFGPWAMLAILYLVTSALTETVTNNAAAILLTPIAIGLAHQLGVDPRPFVVAVMFAASASFATPLGYQTNTLVYGAGNYHFADFTKVGLPLNVLMWAIAVALIPVFWPF</sequence>
<evidence type="ECO:0000256" key="2">
    <source>
        <dbReference type="ARBA" id="ARBA00022448"/>
    </source>
</evidence>
<feature type="transmembrane region" description="Helical" evidence="7">
    <location>
        <begin position="183"/>
        <end position="201"/>
    </location>
</feature>
<dbReference type="Pfam" id="PF03600">
    <property type="entry name" value="CitMHS"/>
    <property type="match status" value="1"/>
</dbReference>
<dbReference type="PANTHER" id="PTHR43652">
    <property type="entry name" value="BASIC AMINO ACID ANTIPORTER YFCC-RELATED"/>
    <property type="match status" value="1"/>
</dbReference>
<evidence type="ECO:0000313" key="9">
    <source>
        <dbReference type="EMBL" id="TGY87759.1"/>
    </source>
</evidence>
<evidence type="ECO:0000256" key="5">
    <source>
        <dbReference type="ARBA" id="ARBA00022989"/>
    </source>
</evidence>
<keyword evidence="6 7" id="KW-0472">Membrane</keyword>
<evidence type="ECO:0000256" key="1">
    <source>
        <dbReference type="ARBA" id="ARBA00004141"/>
    </source>
</evidence>
<comment type="subcellular location">
    <subcellularLocation>
        <location evidence="1">Membrane</location>
        <topology evidence="1">Multi-pass membrane protein</topology>
    </subcellularLocation>
</comment>
<feature type="transmembrane region" description="Helical" evidence="7">
    <location>
        <begin position="147"/>
        <end position="171"/>
    </location>
</feature>
<evidence type="ECO:0000256" key="6">
    <source>
        <dbReference type="ARBA" id="ARBA00023136"/>
    </source>
</evidence>
<dbReference type="AlphaFoldDB" id="A0A4V3RXU9"/>
<proteinExistence type="predicted"/>
<dbReference type="Proteomes" id="UP000308054">
    <property type="component" value="Unassembled WGS sequence"/>
</dbReference>
<evidence type="ECO:0000256" key="3">
    <source>
        <dbReference type="ARBA" id="ARBA00022692"/>
    </source>
</evidence>
<evidence type="ECO:0000313" key="10">
    <source>
        <dbReference type="Proteomes" id="UP000308054"/>
    </source>
</evidence>
<evidence type="ECO:0000256" key="7">
    <source>
        <dbReference type="SAM" id="Phobius"/>
    </source>
</evidence>
<evidence type="ECO:0000256" key="4">
    <source>
        <dbReference type="ARBA" id="ARBA00022737"/>
    </source>
</evidence>
<reference evidence="9 10" key="1">
    <citation type="journal article" date="2017" name="Int. J. Syst. Evol. Microbiol.">
        <title>Marinicauda algicola sp. nov., isolated from a marine red alga Rhodosorus marinus.</title>
        <authorList>
            <person name="Jeong S.E."/>
            <person name="Jeon S.H."/>
            <person name="Chun B.H."/>
            <person name="Kim D.W."/>
            <person name="Jeon C.O."/>
        </authorList>
    </citation>
    <scope>NUCLEOTIDE SEQUENCE [LARGE SCALE GENOMIC DNA]</scope>
    <source>
        <strain evidence="9 10">JCM 31718</strain>
    </source>
</reference>
<dbReference type="PANTHER" id="PTHR43652:SF2">
    <property type="entry name" value="BASIC AMINO ACID ANTIPORTER YFCC-RELATED"/>
    <property type="match status" value="1"/>
</dbReference>
<feature type="transmembrane region" description="Helical" evidence="7">
    <location>
        <begin position="535"/>
        <end position="551"/>
    </location>
</feature>
<dbReference type="GO" id="GO:0008324">
    <property type="term" value="F:monoatomic cation transmembrane transporter activity"/>
    <property type="evidence" value="ECO:0007669"/>
    <property type="project" value="InterPro"/>
</dbReference>
<dbReference type="OrthoDB" id="9809303at2"/>
<dbReference type="InterPro" id="IPR031312">
    <property type="entry name" value="Na/sul_symport_CS"/>
</dbReference>
<feature type="transmembrane region" description="Helical" evidence="7">
    <location>
        <begin position="54"/>
        <end position="75"/>
    </location>
</feature>